<proteinExistence type="predicted"/>
<reference evidence="2" key="1">
    <citation type="submission" date="2025-08" db="UniProtKB">
        <authorList>
            <consortium name="Ensembl"/>
        </authorList>
    </citation>
    <scope>IDENTIFICATION</scope>
</reference>
<feature type="region of interest" description="Disordered" evidence="1">
    <location>
        <begin position="226"/>
        <end position="246"/>
    </location>
</feature>
<dbReference type="Ensembl" id="ENSSPUT00000026271.1">
    <property type="protein sequence ID" value="ENSSPUP00000024617.1"/>
    <property type="gene ID" value="ENSSPUG00000018860.1"/>
</dbReference>
<dbReference type="PANTHER" id="PTHR43696:SF9">
    <property type="entry name" value="COILED-COIL DOMAIN-CONTAINING PROTEIN 157"/>
    <property type="match status" value="1"/>
</dbReference>
<dbReference type="PANTHER" id="PTHR43696">
    <property type="entry name" value="COILED-COIL DOMAIN-CONTAINING PROTEIN 157"/>
    <property type="match status" value="1"/>
</dbReference>
<evidence type="ECO:0000256" key="1">
    <source>
        <dbReference type="SAM" id="MobiDB-lite"/>
    </source>
</evidence>
<evidence type="ECO:0000313" key="2">
    <source>
        <dbReference type="Ensembl" id="ENSSPUP00000024617.1"/>
    </source>
</evidence>
<reference evidence="2" key="2">
    <citation type="submission" date="2025-09" db="UniProtKB">
        <authorList>
            <consortium name="Ensembl"/>
        </authorList>
    </citation>
    <scope>IDENTIFICATION</scope>
</reference>
<name>A0A8D0HSA0_SPHPU</name>
<accession>A0A8D0HSA0</accession>
<dbReference type="Proteomes" id="UP000694392">
    <property type="component" value="Unplaced"/>
</dbReference>
<dbReference type="AlphaFoldDB" id="A0A8D0HSA0"/>
<feature type="compositionally biased region" description="Polar residues" evidence="1">
    <location>
        <begin position="75"/>
        <end position="86"/>
    </location>
</feature>
<keyword evidence="3" id="KW-1185">Reference proteome</keyword>
<evidence type="ECO:0000313" key="3">
    <source>
        <dbReference type="Proteomes" id="UP000694392"/>
    </source>
</evidence>
<organism evidence="2 3">
    <name type="scientific">Sphenodon punctatus</name>
    <name type="common">Tuatara</name>
    <name type="synonym">Hatteria punctata</name>
    <dbReference type="NCBI Taxonomy" id="8508"/>
    <lineage>
        <taxon>Eukaryota</taxon>
        <taxon>Metazoa</taxon>
        <taxon>Chordata</taxon>
        <taxon>Craniata</taxon>
        <taxon>Vertebrata</taxon>
        <taxon>Euteleostomi</taxon>
        <taxon>Lepidosauria</taxon>
        <taxon>Sphenodontia</taxon>
        <taxon>Sphenodontidae</taxon>
        <taxon>Sphenodon</taxon>
    </lineage>
</organism>
<sequence>MGPCMSLGLAVRKYWNSLLKLGSFYQQLVTETKSNKEDLSALKSTLQEVKAENEHLKSCSPVISEPDESLPSGRSALSQNSQMPDGNLCSQPGSSFRLVSNTRTVHSQTIESSLVPCDACKSAQSSLQEVSNTIISVCHSQNLPSSLCKFQEMVEETIGHKPLTAMDMRYWASEQNKDLSRINKHLQTLMQLINPLKEELEESEKQKLELRQQVVDFNNLLQKEKETQEQLRKETEQRLEGKNKQDLEIMANLKKDKEDLQKGAVLLEERISSLKEELKLQ</sequence>
<dbReference type="GeneTree" id="ENSGT00390000013684"/>
<feature type="region of interest" description="Disordered" evidence="1">
    <location>
        <begin position="57"/>
        <end position="86"/>
    </location>
</feature>
<protein>
    <submittedName>
        <fullName evidence="2">Uncharacterized protein</fullName>
    </submittedName>
</protein>
<dbReference type="InterPro" id="IPR029681">
    <property type="entry name" value="CCDC157"/>
</dbReference>